<dbReference type="PANTHER" id="PTHR33747">
    <property type="entry name" value="UPF0225 PROTEIN SCO1677"/>
    <property type="match status" value="1"/>
</dbReference>
<dbReference type="RefSeq" id="WP_264138004.1">
    <property type="nucleotide sequence ID" value="NZ_JAOYOD010000001.1"/>
</dbReference>
<evidence type="ECO:0000313" key="3">
    <source>
        <dbReference type="Proteomes" id="UP001300692"/>
    </source>
</evidence>
<gene>
    <name evidence="2" type="ORF">N7U62_10915</name>
</gene>
<dbReference type="InterPro" id="IPR032710">
    <property type="entry name" value="NTF2-like_dom_sf"/>
</dbReference>
<comment type="caution">
    <text evidence="2">The sequence shown here is derived from an EMBL/GenBank/DDBJ whole genome shotgun (WGS) entry which is preliminary data.</text>
</comment>
<dbReference type="InterPro" id="IPR004027">
    <property type="entry name" value="SEC_C_motif"/>
</dbReference>
<proteinExistence type="predicted"/>
<dbReference type="EMBL" id="JAOYOD010000001">
    <property type="protein sequence ID" value="MCV9387177.1"/>
    <property type="molecule type" value="Genomic_DNA"/>
</dbReference>
<keyword evidence="3" id="KW-1185">Reference proteome</keyword>
<dbReference type="Gene3D" id="3.10.450.50">
    <property type="match status" value="1"/>
</dbReference>
<feature type="domain" description="YchJ-like middle NTF2-like" evidence="1">
    <location>
        <begin position="27"/>
        <end position="127"/>
    </location>
</feature>
<dbReference type="Pfam" id="PF02810">
    <property type="entry name" value="SEC-C"/>
    <property type="match status" value="1"/>
</dbReference>
<dbReference type="PANTHER" id="PTHR33747:SF1">
    <property type="entry name" value="ADENYLATE CYCLASE-ASSOCIATED CAP C-TERMINAL DOMAIN-CONTAINING PROTEIN"/>
    <property type="match status" value="1"/>
</dbReference>
<dbReference type="Pfam" id="PF17775">
    <property type="entry name" value="YchJ_M-like"/>
    <property type="match status" value="1"/>
</dbReference>
<accession>A0ABT3CU00</accession>
<protein>
    <submittedName>
        <fullName evidence="2">YchJ family protein</fullName>
    </submittedName>
</protein>
<organism evidence="2 3">
    <name type="scientific">Reichenbachiella ulvae</name>
    <dbReference type="NCBI Taxonomy" id="2980104"/>
    <lineage>
        <taxon>Bacteria</taxon>
        <taxon>Pseudomonadati</taxon>
        <taxon>Bacteroidota</taxon>
        <taxon>Cytophagia</taxon>
        <taxon>Cytophagales</taxon>
        <taxon>Reichenbachiellaceae</taxon>
        <taxon>Reichenbachiella</taxon>
    </lineage>
</organism>
<dbReference type="SUPFAM" id="SSF54427">
    <property type="entry name" value="NTF2-like"/>
    <property type="match status" value="1"/>
</dbReference>
<evidence type="ECO:0000259" key="1">
    <source>
        <dbReference type="Pfam" id="PF17775"/>
    </source>
</evidence>
<dbReference type="NCBIfam" id="NF002486">
    <property type="entry name" value="PRK01752.1"/>
    <property type="match status" value="1"/>
</dbReference>
<evidence type="ECO:0000313" key="2">
    <source>
        <dbReference type="EMBL" id="MCV9387177.1"/>
    </source>
</evidence>
<dbReference type="NCBIfam" id="NF002449">
    <property type="entry name" value="PRK01617.1"/>
    <property type="match status" value="1"/>
</dbReference>
<dbReference type="SUPFAM" id="SSF103642">
    <property type="entry name" value="Sec-C motif"/>
    <property type="match status" value="1"/>
</dbReference>
<dbReference type="Proteomes" id="UP001300692">
    <property type="component" value="Unassembled WGS sequence"/>
</dbReference>
<reference evidence="2 3" key="1">
    <citation type="submission" date="2022-10" db="EMBL/GenBank/DDBJ databases">
        <title>Comparative genomics and taxonomic characterization of three novel marine species of genus Reichenbachiella exhibiting antioxidant and polysaccharide degradation activities.</title>
        <authorList>
            <person name="Muhammad N."/>
            <person name="Lee Y.-J."/>
            <person name="Ko J."/>
            <person name="Kim S.-G."/>
        </authorList>
    </citation>
    <scope>NUCLEOTIDE SEQUENCE [LARGE SCALE GENOMIC DNA]</scope>
    <source>
        <strain evidence="2 3">ABR2-5</strain>
    </source>
</reference>
<dbReference type="InterPro" id="IPR048469">
    <property type="entry name" value="YchJ-like_M"/>
</dbReference>
<sequence length="159" mass="18300">MQKCPCCSGKSYEECCESVIAEQSAPTALALMRSRYSAYTCVDGEYLMATTHSRTRSKYNKEDLENWGRENQWTQLEIVSVEHGRINDDRGIVEFKAYFEDVKGQKHIHHERSNFIKENGKWYYVDGQINPQEVPLVKKVSRNDPCPCGSGKKYKKCCG</sequence>
<name>A0ABT3CU00_9BACT</name>